<feature type="compositionally biased region" description="Acidic residues" evidence="1">
    <location>
        <begin position="88"/>
        <end position="97"/>
    </location>
</feature>
<dbReference type="Proteomes" id="UP000321617">
    <property type="component" value="Unassembled WGS sequence"/>
</dbReference>
<dbReference type="OrthoDB" id="9815778at2"/>
<comment type="caution">
    <text evidence="2">The sequence shown here is derived from an EMBL/GenBank/DDBJ whole genome shotgun (WGS) entry which is preliminary data.</text>
</comment>
<evidence type="ECO:0000313" key="2">
    <source>
        <dbReference type="EMBL" id="TWJ12986.1"/>
    </source>
</evidence>
<feature type="compositionally biased region" description="Basic and acidic residues" evidence="1">
    <location>
        <begin position="68"/>
        <end position="83"/>
    </location>
</feature>
<accession>A0A562V522</accession>
<proteinExistence type="predicted"/>
<keyword evidence="3" id="KW-1185">Reference proteome</keyword>
<name>A0A562V522_9ACTN</name>
<evidence type="ECO:0000313" key="3">
    <source>
        <dbReference type="Proteomes" id="UP000321617"/>
    </source>
</evidence>
<dbReference type="EMBL" id="VLLL01000006">
    <property type="protein sequence ID" value="TWJ12986.1"/>
    <property type="molecule type" value="Genomic_DNA"/>
</dbReference>
<dbReference type="RefSeq" id="WP_147140528.1">
    <property type="nucleotide sequence ID" value="NZ_BAABIJ010000002.1"/>
</dbReference>
<dbReference type="AlphaFoldDB" id="A0A562V522"/>
<organism evidence="2 3">
    <name type="scientific">Stackebrandtia albiflava</name>
    <dbReference type="NCBI Taxonomy" id="406432"/>
    <lineage>
        <taxon>Bacteria</taxon>
        <taxon>Bacillati</taxon>
        <taxon>Actinomycetota</taxon>
        <taxon>Actinomycetes</taxon>
        <taxon>Glycomycetales</taxon>
        <taxon>Glycomycetaceae</taxon>
        <taxon>Stackebrandtia</taxon>
    </lineage>
</organism>
<gene>
    <name evidence="2" type="ORF">LX16_3753</name>
</gene>
<evidence type="ECO:0008006" key="4">
    <source>
        <dbReference type="Google" id="ProtNLM"/>
    </source>
</evidence>
<evidence type="ECO:0000256" key="1">
    <source>
        <dbReference type="SAM" id="MobiDB-lite"/>
    </source>
</evidence>
<feature type="region of interest" description="Disordered" evidence="1">
    <location>
        <begin position="1"/>
        <end position="26"/>
    </location>
</feature>
<reference evidence="2 3" key="1">
    <citation type="journal article" date="2013" name="Stand. Genomic Sci.">
        <title>Genomic Encyclopedia of Type Strains, Phase I: The one thousand microbial genomes (KMG-I) project.</title>
        <authorList>
            <person name="Kyrpides N.C."/>
            <person name="Woyke T."/>
            <person name="Eisen J.A."/>
            <person name="Garrity G."/>
            <person name="Lilburn T.G."/>
            <person name="Beck B.J."/>
            <person name="Whitman W.B."/>
            <person name="Hugenholtz P."/>
            <person name="Klenk H.P."/>
        </authorList>
    </citation>
    <scope>NUCLEOTIDE SEQUENCE [LARGE SCALE GENOMIC DNA]</scope>
    <source>
        <strain evidence="2 3">DSM 45044</strain>
    </source>
</reference>
<protein>
    <recommendedName>
        <fullName evidence="4">Peptidase M23-like protein</fullName>
    </recommendedName>
</protein>
<feature type="region of interest" description="Disordered" evidence="1">
    <location>
        <begin position="49"/>
        <end position="113"/>
    </location>
</feature>
<sequence>MPTPRSEGTPDPGSPATAHRRPFRLPPIRPWAILSVAALATLTAVGVGVAAQPDGDSPPGTATAATERLTEDHGDRSHEREAAPEPEPSSEDTESSEAEAPQPETPPQPVAGLDETQMANAVTVVEIGRELGFSERGQAVALVTAMQESLLRNVASTAVPESLDYPHEGIMIDYDSVGLFQQRPSMGWGTVAECMDVEYSTTVFYRALDEVAGWEDMELTVAAQAVQRSAYPDRYAQWEDMAWAVIAEMNG</sequence>